<feature type="non-terminal residue" evidence="3">
    <location>
        <position position="317"/>
    </location>
</feature>
<evidence type="ECO:0000313" key="4">
    <source>
        <dbReference type="Proteomes" id="UP000593572"/>
    </source>
</evidence>
<dbReference type="PANTHER" id="PTHR31286">
    <property type="entry name" value="GLYCINE-RICH CELL WALL STRUCTURAL PROTEIN 1.8-LIKE"/>
    <property type="match status" value="1"/>
</dbReference>
<gene>
    <name evidence="3" type="ORF">Golob_011494</name>
</gene>
<dbReference type="InterPro" id="IPR040256">
    <property type="entry name" value="At4g02000-like"/>
</dbReference>
<reference evidence="3 4" key="1">
    <citation type="journal article" date="2019" name="Genome Biol. Evol.">
        <title>Insights into the evolution of the New World diploid cottons (Gossypium, subgenus Houzingenia) based on genome sequencing.</title>
        <authorList>
            <person name="Grover C.E."/>
            <person name="Arick M.A. 2nd"/>
            <person name="Thrash A."/>
            <person name="Conover J.L."/>
            <person name="Sanders W.S."/>
            <person name="Peterson D.G."/>
            <person name="Frelichowski J.E."/>
            <person name="Scheffler J.A."/>
            <person name="Scheffler B.E."/>
            <person name="Wendel J.F."/>
        </authorList>
    </citation>
    <scope>NUCLEOTIDE SEQUENCE [LARGE SCALE GENOMIC DNA]</scope>
    <source>
        <strain evidence="3">157</strain>
        <tissue evidence="3">Leaf</tissue>
    </source>
</reference>
<evidence type="ECO:0000313" key="3">
    <source>
        <dbReference type="EMBL" id="MBA0566700.1"/>
    </source>
</evidence>
<dbReference type="Proteomes" id="UP000593572">
    <property type="component" value="Unassembled WGS sequence"/>
</dbReference>
<evidence type="ECO:0000259" key="2">
    <source>
        <dbReference type="Pfam" id="PF14111"/>
    </source>
</evidence>
<feature type="region of interest" description="Disordered" evidence="1">
    <location>
        <begin position="1"/>
        <end position="34"/>
    </location>
</feature>
<sequence length="317" mass="35836">EFCGKEEPTRSNSSVGRATKKVRRRTDPSPDMDDTIVDKNGQKIQDVGVDKMSYKSMLMGTSLDVSSQEKMEEFVLHDGDVVTKLVIILWSLRHPIRFMDLENDYFLVWFQDEGYFNKVLVGGTWVIFGQYLTIRHWSLDFSTSNNEVDIQVVWIRIPGLPESYYSNFLLRAIGQKPLVPKVKINDHIQRIEYESLSVVCFKCELYGNNSYLCQGRRNKASERGVNGEELFSVLAADLGITSLVIKATDGGYQPGQIKRRDLGKNFNAKWAKYGPNALRPVNVNIGLTAIKGGNVLDNGSKIGTIDPNVKDKGFDYF</sequence>
<dbReference type="EMBL" id="JABEZX010000009">
    <property type="protein sequence ID" value="MBA0566700.1"/>
    <property type="molecule type" value="Genomic_DNA"/>
</dbReference>
<dbReference type="InterPro" id="IPR025558">
    <property type="entry name" value="DUF4283"/>
</dbReference>
<dbReference type="AlphaFoldDB" id="A0A7J8MQ62"/>
<name>A0A7J8MQ62_9ROSI</name>
<protein>
    <recommendedName>
        <fullName evidence="2">DUF4283 domain-containing protein</fullName>
    </recommendedName>
</protein>
<feature type="domain" description="DUF4283" evidence="2">
    <location>
        <begin position="84"/>
        <end position="143"/>
    </location>
</feature>
<dbReference type="Pfam" id="PF14111">
    <property type="entry name" value="DUF4283"/>
    <property type="match status" value="1"/>
</dbReference>
<keyword evidence="4" id="KW-1185">Reference proteome</keyword>
<comment type="caution">
    <text evidence="3">The sequence shown here is derived from an EMBL/GenBank/DDBJ whole genome shotgun (WGS) entry which is preliminary data.</text>
</comment>
<organism evidence="3 4">
    <name type="scientific">Gossypium lobatum</name>
    <dbReference type="NCBI Taxonomy" id="34289"/>
    <lineage>
        <taxon>Eukaryota</taxon>
        <taxon>Viridiplantae</taxon>
        <taxon>Streptophyta</taxon>
        <taxon>Embryophyta</taxon>
        <taxon>Tracheophyta</taxon>
        <taxon>Spermatophyta</taxon>
        <taxon>Magnoliopsida</taxon>
        <taxon>eudicotyledons</taxon>
        <taxon>Gunneridae</taxon>
        <taxon>Pentapetalae</taxon>
        <taxon>rosids</taxon>
        <taxon>malvids</taxon>
        <taxon>Malvales</taxon>
        <taxon>Malvaceae</taxon>
        <taxon>Malvoideae</taxon>
        <taxon>Gossypium</taxon>
    </lineage>
</organism>
<evidence type="ECO:0000256" key="1">
    <source>
        <dbReference type="SAM" id="MobiDB-lite"/>
    </source>
</evidence>
<proteinExistence type="predicted"/>
<accession>A0A7J8MQ62</accession>
<dbReference type="PANTHER" id="PTHR31286:SF99">
    <property type="entry name" value="DUF4283 DOMAIN-CONTAINING PROTEIN"/>
    <property type="match status" value="1"/>
</dbReference>